<dbReference type="SUPFAM" id="SSF51735">
    <property type="entry name" value="NAD(P)-binding Rossmann-fold domains"/>
    <property type="match status" value="1"/>
</dbReference>
<dbReference type="Pfam" id="PF00501">
    <property type="entry name" value="AMP-binding"/>
    <property type="match status" value="1"/>
</dbReference>
<dbReference type="EMBL" id="VFQX01000029">
    <property type="protein sequence ID" value="KAF0978635.1"/>
    <property type="molecule type" value="Genomic_DNA"/>
</dbReference>
<dbReference type="VEuPathDB" id="AmoebaDB:NF0006500"/>
<dbReference type="OMA" id="VFMKLNI"/>
<dbReference type="InterPro" id="IPR036291">
    <property type="entry name" value="NAD(P)-bd_dom_sf"/>
</dbReference>
<dbReference type="PROSITE" id="PS00012">
    <property type="entry name" value="PHOSPHOPANTETHEINE"/>
    <property type="match status" value="1"/>
</dbReference>
<dbReference type="InterPro" id="IPR042099">
    <property type="entry name" value="ANL_N_sf"/>
</dbReference>
<keyword evidence="3" id="KW-0175">Coiled coil</keyword>
<protein>
    <recommendedName>
        <fullName evidence="8">Carrier domain-containing protein</fullName>
    </recommendedName>
</protein>
<name>A0A6A5BZ69_NAEFO</name>
<dbReference type="OrthoDB" id="416786at2759"/>
<sequence>MNDPLLSPSSHHGGDDDATLNIEQVLNEFEFLRVFYERIRKEGEQGLRLFHDLIRVLKLGNHVRQVFVQESEAWTDEFLIAQKKYLEEKELKIQSMNQLFTKLELEEQMTSNRNCDDPCTLVIDHFRKQIREYKTFIMEQQFKLSDLEEHPKMNRFTELNQQFSEQLRELEKKVDHWKERIGDLSIPWQVAYSASYDSSERNGVVEFNSGKITDRFGNNLWEDRCGMCEVIIQSGAKGEGAARYRCISSSEKTATKCEHCYRWMKQIEKRYFSSPIEFDINNDTVISQDSDEIFQKAKEIDPFFGYPYIVEYNDVVFMKLNILNAPSLHTFVNNIFRTFSQRPSVGTRNKDGDFSFKTYEEFRNEIIYCSIGIADVLKNAGILKDSDDQQVAIAISTDENRYEYSMVDLMCVLNGFISIGLQCTRSDDELESIIRTASVKCIVCDGKLYDKYYNLITNLGNRDGKFILISLDRLTVSSDTCDDIETRFLSEIVEAGQNVCITDPNAKTLLGIQLSTPIIVKENSQLYRYSNDPNSGEKQPEQTEQYSKRINSLIFTSGSSSKAKGCIVTNEHWRVDIEKQISHELLDVEASYSPQALGSDRVTTWGAFLKGGRVVYCRRGIYLFEDLIKTNPTGIVTPPSIFNSIYNEYHSELLELQQKGDEQQIKDLAKKYTRLFGRRLKMVGIGGASVAPELFQFIKNILQLPVVEGYGASECGGIATNGVINPDVKFRLVDVPEMGYFKTDIPFPRGELLVKTSYTIPGYFNNEKESNESFTDDGYYITGDIVELNPDNNSIKIIDRRKNIFKLAISEFVSPTKLENVYEQIDGIKSCCIYGDSSREYIVAIVRTVQSNCNNKKQILKAMHQIAKLHNFRHFEIPRDLIFDCDEWTIENNLLTPSGKVSRFNIYKKHEKSIEECYSAHSNDPVVALFTDDDVEKNFITLCKNILETTDDLDINKSFTELGGSSMKAVKLLFAVQRLFNISQIPINILIHQPLSTVCQVLSIGSSNKLMHHFTTHKNQTLFLEVENDLILDESIQFHEKEKREGQIILLTGATGFVGSHLLDKLCYRFPNCTIYCIVRGGSESEAKDRLVTGLSNLQLKPDLSNVKILCGDISKDKFALKDSSAYELLLNQVTSIYHVAAQVEFSKSYSDLKNSNVNSVKHLLRFISQSPIEIYLHHISTISVFGDLLNKNPILTENDSIGDTFKESGVVNSDGYSQTKWVSEKLLQQAAVKGFKTFKIYRLGLCSWSTQTGISNANDWFTKFIKSIVQLKQYPDTNEKLSLVPVDYLCNTIIDIASSNSSTFNTFHIVNNNSPVPFKLFIHYLELSHRIQIIANLTKSPYSTWIEQVNEKIEIYPLLPYIKQGFPSTPKFTDNHSQHVRSIPSCPDTTLEYVSLLNLSL</sequence>
<evidence type="ECO:0000313" key="6">
    <source>
        <dbReference type="EMBL" id="KAF0978635.1"/>
    </source>
</evidence>
<dbReference type="GO" id="GO:0005783">
    <property type="term" value="C:endoplasmic reticulum"/>
    <property type="evidence" value="ECO:0007669"/>
    <property type="project" value="TreeGrafter"/>
</dbReference>
<dbReference type="InterPro" id="IPR020845">
    <property type="entry name" value="AMP-binding_CS"/>
</dbReference>
<accession>A0A6A5BZ69</accession>
<keyword evidence="1" id="KW-0596">Phosphopantetheine</keyword>
<dbReference type="RefSeq" id="XP_044563348.1">
    <property type="nucleotide sequence ID" value="XM_044705651.1"/>
</dbReference>
<evidence type="ECO:0000256" key="2">
    <source>
        <dbReference type="ARBA" id="ARBA00022553"/>
    </source>
</evidence>
<dbReference type="InterPro" id="IPR006162">
    <property type="entry name" value="Ppantetheine_attach_site"/>
</dbReference>
<dbReference type="InterPro" id="IPR013120">
    <property type="entry name" value="FAR_NAD-bd"/>
</dbReference>
<dbReference type="GO" id="GO:0004467">
    <property type="term" value="F:long-chain fatty acid-CoA ligase activity"/>
    <property type="evidence" value="ECO:0007669"/>
    <property type="project" value="TreeGrafter"/>
</dbReference>
<organism evidence="6 7">
    <name type="scientific">Naegleria fowleri</name>
    <name type="common">Brain eating amoeba</name>
    <dbReference type="NCBI Taxonomy" id="5763"/>
    <lineage>
        <taxon>Eukaryota</taxon>
        <taxon>Discoba</taxon>
        <taxon>Heterolobosea</taxon>
        <taxon>Tetramitia</taxon>
        <taxon>Eutetramitia</taxon>
        <taxon>Vahlkampfiidae</taxon>
        <taxon>Naegleria</taxon>
    </lineage>
</organism>
<dbReference type="GeneID" id="68109673"/>
<evidence type="ECO:0008006" key="8">
    <source>
        <dbReference type="Google" id="ProtNLM"/>
    </source>
</evidence>
<dbReference type="GO" id="GO:0016020">
    <property type="term" value="C:membrane"/>
    <property type="evidence" value="ECO:0007669"/>
    <property type="project" value="TreeGrafter"/>
</dbReference>
<proteinExistence type="predicted"/>
<dbReference type="PANTHER" id="PTHR43272:SF91">
    <property type="entry name" value="CARRIER DOMAIN-CONTAINING PROTEIN"/>
    <property type="match status" value="1"/>
</dbReference>
<evidence type="ECO:0000313" key="7">
    <source>
        <dbReference type="Proteomes" id="UP000444721"/>
    </source>
</evidence>
<dbReference type="SUPFAM" id="SSF56801">
    <property type="entry name" value="Acetyl-CoA synthetase-like"/>
    <property type="match status" value="1"/>
</dbReference>
<dbReference type="Pfam" id="PF07993">
    <property type="entry name" value="NAD_binding_4"/>
    <property type="match status" value="1"/>
</dbReference>
<dbReference type="PROSITE" id="PS00455">
    <property type="entry name" value="AMP_BINDING"/>
    <property type="match status" value="1"/>
</dbReference>
<comment type="caution">
    <text evidence="6">The sequence shown here is derived from an EMBL/GenBank/DDBJ whole genome shotgun (WGS) entry which is preliminary data.</text>
</comment>
<dbReference type="VEuPathDB" id="AmoebaDB:NfTy_041550"/>
<dbReference type="Gene3D" id="3.40.50.720">
    <property type="entry name" value="NAD(P)-binding Rossmann-like Domain"/>
    <property type="match status" value="1"/>
</dbReference>
<keyword evidence="7" id="KW-1185">Reference proteome</keyword>
<dbReference type="Gene3D" id="3.40.50.12780">
    <property type="entry name" value="N-terminal domain of ligase-like"/>
    <property type="match status" value="1"/>
</dbReference>
<evidence type="ECO:0000259" key="5">
    <source>
        <dbReference type="Pfam" id="PF07993"/>
    </source>
</evidence>
<dbReference type="SUPFAM" id="SSF47336">
    <property type="entry name" value="ACP-like"/>
    <property type="match status" value="1"/>
</dbReference>
<evidence type="ECO:0000259" key="4">
    <source>
        <dbReference type="Pfam" id="PF00501"/>
    </source>
</evidence>
<dbReference type="InterPro" id="IPR000873">
    <property type="entry name" value="AMP-dep_synth/lig_dom"/>
</dbReference>
<gene>
    <name evidence="6" type="ORF">FDP41_002455</name>
</gene>
<dbReference type="PANTHER" id="PTHR43272">
    <property type="entry name" value="LONG-CHAIN-FATTY-ACID--COA LIGASE"/>
    <property type="match status" value="1"/>
</dbReference>
<reference evidence="6 7" key="1">
    <citation type="journal article" date="2019" name="Sci. Rep.">
        <title>Nanopore sequencing improves the draft genome of the human pathogenic amoeba Naegleria fowleri.</title>
        <authorList>
            <person name="Liechti N."/>
            <person name="Schurch N."/>
            <person name="Bruggmann R."/>
            <person name="Wittwer M."/>
        </authorList>
    </citation>
    <scope>NUCLEOTIDE SEQUENCE [LARGE SCALE GENOMIC DNA]</scope>
    <source>
        <strain evidence="6 7">ATCC 30894</strain>
    </source>
</reference>
<dbReference type="InterPro" id="IPR036736">
    <property type="entry name" value="ACP-like_sf"/>
</dbReference>
<feature type="domain" description="Thioester reductase (TE)" evidence="5">
    <location>
        <begin position="1051"/>
        <end position="1294"/>
    </location>
</feature>
<evidence type="ECO:0000256" key="3">
    <source>
        <dbReference type="SAM" id="Coils"/>
    </source>
</evidence>
<evidence type="ECO:0000256" key="1">
    <source>
        <dbReference type="ARBA" id="ARBA00022450"/>
    </source>
</evidence>
<dbReference type="Proteomes" id="UP000444721">
    <property type="component" value="Unassembled WGS sequence"/>
</dbReference>
<feature type="domain" description="AMP-dependent synthetase/ligase" evidence="4">
    <location>
        <begin position="373"/>
        <end position="764"/>
    </location>
</feature>
<keyword evidence="2" id="KW-0597">Phosphoprotein</keyword>
<feature type="coiled-coil region" evidence="3">
    <location>
        <begin position="153"/>
        <end position="180"/>
    </location>
</feature>
<dbReference type="VEuPathDB" id="AmoebaDB:FDP41_002455"/>